<sequence>MDHRWRVPGYTELEVLGTGGFGHVVLAKHETSGQLVAIKYLHAEFLADPGILDGFRREAHLLHGVRSPHVARLHEFVERPEGAALVMEAVPGVSLRVLLAAEKTLAPESALAILKGSLLGLAAAHAVGVVHRDYKPGNVLVSQAGESKLVDFGLATLDGQAGLAAGSPSYMAPEQWAGLPGLPATDVYAATCVFFQCVTGHRPFEADTTERLRALHQSAPVPLAAVPEPLRALIARGMAKDPRQRPVTADAFVAELEATARVAYGPDWESRGWKRLAAPVAALTALTPLALLATAGTAAAPLTAAAPAGAGIAATTIGKVVIGVLVTAVLAVGGFLVYQQFDDPPRQAALSVDIETTAGTDPALPITYDLQYPRVTGHPDAAVQERINAALRSPADERLRSLREGLSRPDILPDFLSRGETVGVRTTAVVALRTDRLLSVRYDHALDSDFLSHTSWRFPESVTVDLATGRVLGPRDVFREDVLTAQGMATLTERLVARSAQGFCRRVSVSGPGAPASIDTADTPRGGDHVPAADLVFTHAGVDFLVLYSELGCTTAAGQETITLPYAEITDLLRPELLAMLGRGAGVPSSFPAADDGTYTNARFGFTALVPEGYQRQPYTPPGGDGMEFTDPSLGATMTVWGANNTAGHSTADVLAGAAEDIRAEGGQVTAQRVEGELYTISGYRGDGRIFYERGFVGPGSTATLRWVYPRAAKDALDGPVSRTVKTFRAGDLTRPH</sequence>
<dbReference type="PANTHER" id="PTHR43289">
    <property type="entry name" value="MITOGEN-ACTIVATED PROTEIN KINASE KINASE KINASE 20-RELATED"/>
    <property type="match status" value="1"/>
</dbReference>
<keyword evidence="8" id="KW-0812">Transmembrane</keyword>
<accession>A0ABY4NYM4</accession>
<feature type="domain" description="Protein kinase" evidence="9">
    <location>
        <begin position="10"/>
        <end position="260"/>
    </location>
</feature>
<protein>
    <recommendedName>
        <fullName evidence="1">non-specific serine/threonine protein kinase</fullName>
        <ecNumber evidence="1">2.7.11.1</ecNumber>
    </recommendedName>
</protein>
<evidence type="ECO:0000256" key="6">
    <source>
        <dbReference type="ARBA" id="ARBA00022840"/>
    </source>
</evidence>
<dbReference type="PROSITE" id="PS00107">
    <property type="entry name" value="PROTEIN_KINASE_ATP"/>
    <property type="match status" value="1"/>
</dbReference>
<dbReference type="EMBL" id="CP091196">
    <property type="protein sequence ID" value="UQS25111.1"/>
    <property type="molecule type" value="Genomic_DNA"/>
</dbReference>
<proteinExistence type="predicted"/>
<evidence type="ECO:0000259" key="9">
    <source>
        <dbReference type="PROSITE" id="PS50011"/>
    </source>
</evidence>
<dbReference type="Proteomes" id="UP000830158">
    <property type="component" value="Chromosome"/>
</dbReference>
<evidence type="ECO:0000256" key="4">
    <source>
        <dbReference type="ARBA" id="ARBA00022741"/>
    </source>
</evidence>
<reference evidence="10" key="1">
    <citation type="submission" date="2022-01" db="EMBL/GenBank/DDBJ databases">
        <title>PSI-footprinting approach for the identification of protein synthesis inhibitor producers.</title>
        <authorList>
            <person name="Handel F."/>
            <person name="Kulik A."/>
            <person name="Wex K.W."/>
            <person name="Berscheid A."/>
            <person name="Saur J.S."/>
            <person name="Winkler A."/>
            <person name="Wibberg D."/>
            <person name="Kalinowski J."/>
            <person name="Broetz-Oesterhelt H."/>
            <person name="Mast Y."/>
        </authorList>
    </citation>
    <scope>NUCLEOTIDE SEQUENCE</scope>
    <source>
        <strain evidence="10">KNN 49.3e</strain>
    </source>
</reference>
<keyword evidence="2 10" id="KW-0723">Serine/threonine-protein kinase</keyword>
<feature type="transmembrane region" description="Helical" evidence="8">
    <location>
        <begin position="320"/>
        <end position="338"/>
    </location>
</feature>
<keyword evidence="5 10" id="KW-0418">Kinase</keyword>
<gene>
    <name evidence="10" type="ORF">L1857_20990</name>
</gene>
<keyword evidence="8" id="KW-1133">Transmembrane helix</keyword>
<dbReference type="EC" id="2.7.11.1" evidence="1"/>
<dbReference type="InterPro" id="IPR017441">
    <property type="entry name" value="Protein_kinase_ATP_BS"/>
</dbReference>
<dbReference type="Gene3D" id="1.10.510.10">
    <property type="entry name" value="Transferase(Phosphotransferase) domain 1"/>
    <property type="match status" value="1"/>
</dbReference>
<evidence type="ECO:0000313" key="11">
    <source>
        <dbReference type="Proteomes" id="UP000830158"/>
    </source>
</evidence>
<dbReference type="InterPro" id="IPR000719">
    <property type="entry name" value="Prot_kinase_dom"/>
</dbReference>
<evidence type="ECO:0000256" key="1">
    <source>
        <dbReference type="ARBA" id="ARBA00012513"/>
    </source>
</evidence>
<dbReference type="CDD" id="cd14014">
    <property type="entry name" value="STKc_PknB_like"/>
    <property type="match status" value="1"/>
</dbReference>
<dbReference type="InterPro" id="IPR008271">
    <property type="entry name" value="Ser/Thr_kinase_AS"/>
</dbReference>
<dbReference type="Pfam" id="PF00069">
    <property type="entry name" value="Pkinase"/>
    <property type="match status" value="1"/>
</dbReference>
<evidence type="ECO:0000256" key="7">
    <source>
        <dbReference type="PROSITE-ProRule" id="PRU10141"/>
    </source>
</evidence>
<evidence type="ECO:0000256" key="3">
    <source>
        <dbReference type="ARBA" id="ARBA00022679"/>
    </source>
</evidence>
<evidence type="ECO:0000256" key="5">
    <source>
        <dbReference type="ARBA" id="ARBA00022777"/>
    </source>
</evidence>
<dbReference type="PROSITE" id="PS00108">
    <property type="entry name" value="PROTEIN_KINASE_ST"/>
    <property type="match status" value="1"/>
</dbReference>
<dbReference type="GO" id="GO:0004674">
    <property type="term" value="F:protein serine/threonine kinase activity"/>
    <property type="evidence" value="ECO:0007669"/>
    <property type="project" value="UniProtKB-KW"/>
</dbReference>
<evidence type="ECO:0000256" key="8">
    <source>
        <dbReference type="SAM" id="Phobius"/>
    </source>
</evidence>
<dbReference type="SUPFAM" id="SSF56112">
    <property type="entry name" value="Protein kinase-like (PK-like)"/>
    <property type="match status" value="1"/>
</dbReference>
<feature type="transmembrane region" description="Helical" evidence="8">
    <location>
        <begin position="276"/>
        <end position="300"/>
    </location>
</feature>
<keyword evidence="11" id="KW-1185">Reference proteome</keyword>
<keyword evidence="3" id="KW-0808">Transferase</keyword>
<evidence type="ECO:0000313" key="10">
    <source>
        <dbReference type="EMBL" id="UQS25111.1"/>
    </source>
</evidence>
<feature type="binding site" evidence="7">
    <location>
        <position position="39"/>
    </location>
    <ligand>
        <name>ATP</name>
        <dbReference type="ChEBI" id="CHEBI:30616"/>
    </ligand>
</feature>
<dbReference type="PROSITE" id="PS50011">
    <property type="entry name" value="PROTEIN_KINASE_DOM"/>
    <property type="match status" value="1"/>
</dbReference>
<dbReference type="RefSeq" id="WP_249465984.1">
    <property type="nucleotide sequence ID" value="NZ_CP091196.1"/>
</dbReference>
<name>A0ABY4NYM4_9PSEU</name>
<keyword evidence="4 7" id="KW-0547">Nucleotide-binding</keyword>
<keyword evidence="8" id="KW-0472">Membrane</keyword>
<dbReference type="InterPro" id="IPR011009">
    <property type="entry name" value="Kinase-like_dom_sf"/>
</dbReference>
<dbReference type="PANTHER" id="PTHR43289:SF6">
    <property type="entry name" value="SERINE_THREONINE-PROTEIN KINASE NEKL-3"/>
    <property type="match status" value="1"/>
</dbReference>
<keyword evidence="6 7" id="KW-0067">ATP-binding</keyword>
<organism evidence="10 11">
    <name type="scientific">Amycolatopsis thermalba</name>
    <dbReference type="NCBI Taxonomy" id="944492"/>
    <lineage>
        <taxon>Bacteria</taxon>
        <taxon>Bacillati</taxon>
        <taxon>Actinomycetota</taxon>
        <taxon>Actinomycetes</taxon>
        <taxon>Pseudonocardiales</taxon>
        <taxon>Pseudonocardiaceae</taxon>
        <taxon>Amycolatopsis</taxon>
    </lineage>
</organism>
<evidence type="ECO:0000256" key="2">
    <source>
        <dbReference type="ARBA" id="ARBA00022527"/>
    </source>
</evidence>